<keyword evidence="7" id="KW-0175">Coiled coil</keyword>
<evidence type="ECO:0000256" key="8">
    <source>
        <dbReference type="SAM" id="Phobius"/>
    </source>
</evidence>
<reference evidence="10" key="1">
    <citation type="submission" date="2022-04" db="EMBL/GenBank/DDBJ databases">
        <title>Mucilaginibacter sp. RS28 isolated from freshwater.</title>
        <authorList>
            <person name="Ko S.-R."/>
        </authorList>
    </citation>
    <scope>NUCLEOTIDE SEQUENCE</scope>
    <source>
        <strain evidence="10">RS28</strain>
    </source>
</reference>
<dbReference type="PANTHER" id="PTHR43711">
    <property type="entry name" value="TWO-COMPONENT HISTIDINE KINASE"/>
    <property type="match status" value="1"/>
</dbReference>
<dbReference type="InterPro" id="IPR005467">
    <property type="entry name" value="His_kinase_dom"/>
</dbReference>
<feature type="domain" description="Histidine kinase" evidence="9">
    <location>
        <begin position="204"/>
        <end position="421"/>
    </location>
</feature>
<evidence type="ECO:0000256" key="6">
    <source>
        <dbReference type="ARBA" id="ARBA00023012"/>
    </source>
</evidence>
<comment type="catalytic activity">
    <reaction evidence="1">
        <text>ATP + protein L-histidine = ADP + protein N-phospho-L-histidine.</text>
        <dbReference type="EC" id="2.7.13.3"/>
    </reaction>
</comment>
<evidence type="ECO:0000256" key="7">
    <source>
        <dbReference type="SAM" id="Coils"/>
    </source>
</evidence>
<evidence type="ECO:0000313" key="11">
    <source>
        <dbReference type="Proteomes" id="UP001139450"/>
    </source>
</evidence>
<dbReference type="SMART" id="SM00387">
    <property type="entry name" value="HATPase_c"/>
    <property type="match status" value="1"/>
</dbReference>
<protein>
    <recommendedName>
        <fullName evidence="2">histidine kinase</fullName>
        <ecNumber evidence="2">2.7.13.3</ecNumber>
    </recommendedName>
</protein>
<dbReference type="FunFam" id="3.30.565.10:FF:000006">
    <property type="entry name" value="Sensor histidine kinase WalK"/>
    <property type="match status" value="1"/>
</dbReference>
<evidence type="ECO:0000259" key="9">
    <source>
        <dbReference type="PROSITE" id="PS50109"/>
    </source>
</evidence>
<feature type="coiled-coil region" evidence="7">
    <location>
        <begin position="162"/>
        <end position="194"/>
    </location>
</feature>
<dbReference type="Proteomes" id="UP001139450">
    <property type="component" value="Unassembled WGS sequence"/>
</dbReference>
<feature type="transmembrane region" description="Helical" evidence="8">
    <location>
        <begin position="67"/>
        <end position="91"/>
    </location>
</feature>
<accession>A0A9X2BAP0</accession>
<keyword evidence="8" id="KW-0812">Transmembrane</keyword>
<evidence type="ECO:0000256" key="2">
    <source>
        <dbReference type="ARBA" id="ARBA00012438"/>
    </source>
</evidence>
<proteinExistence type="predicted"/>
<keyword evidence="11" id="KW-1185">Reference proteome</keyword>
<dbReference type="PRINTS" id="PR00344">
    <property type="entry name" value="BCTRLSENSOR"/>
</dbReference>
<dbReference type="PANTHER" id="PTHR43711:SF31">
    <property type="entry name" value="HISTIDINE KINASE"/>
    <property type="match status" value="1"/>
</dbReference>
<evidence type="ECO:0000256" key="4">
    <source>
        <dbReference type="ARBA" id="ARBA00022679"/>
    </source>
</evidence>
<dbReference type="CDD" id="cd00082">
    <property type="entry name" value="HisKA"/>
    <property type="match status" value="1"/>
</dbReference>
<keyword evidence="5 10" id="KW-0418">Kinase</keyword>
<dbReference type="InterPro" id="IPR004358">
    <property type="entry name" value="Sig_transdc_His_kin-like_C"/>
</dbReference>
<keyword evidence="8" id="KW-1133">Transmembrane helix</keyword>
<dbReference type="EMBL" id="JALJEJ010000002">
    <property type="protein sequence ID" value="MCJ8208982.1"/>
    <property type="molecule type" value="Genomic_DNA"/>
</dbReference>
<dbReference type="Gene3D" id="1.10.287.130">
    <property type="match status" value="1"/>
</dbReference>
<keyword evidence="8" id="KW-0472">Membrane</keyword>
<keyword evidence="6" id="KW-0902">Two-component regulatory system</keyword>
<dbReference type="PROSITE" id="PS50109">
    <property type="entry name" value="HIS_KIN"/>
    <property type="match status" value="1"/>
</dbReference>
<dbReference type="EC" id="2.7.13.3" evidence="2"/>
<dbReference type="GO" id="GO:0000155">
    <property type="term" value="F:phosphorelay sensor kinase activity"/>
    <property type="evidence" value="ECO:0007669"/>
    <property type="project" value="InterPro"/>
</dbReference>
<dbReference type="AlphaFoldDB" id="A0A9X2BAP0"/>
<dbReference type="InterPro" id="IPR036097">
    <property type="entry name" value="HisK_dim/P_sf"/>
</dbReference>
<dbReference type="InterPro" id="IPR050736">
    <property type="entry name" value="Sensor_HK_Regulatory"/>
</dbReference>
<organism evidence="10 11">
    <name type="scientific">Mucilaginibacter straminoryzae</name>
    <dbReference type="NCBI Taxonomy" id="2932774"/>
    <lineage>
        <taxon>Bacteria</taxon>
        <taxon>Pseudomonadati</taxon>
        <taxon>Bacteroidota</taxon>
        <taxon>Sphingobacteriia</taxon>
        <taxon>Sphingobacteriales</taxon>
        <taxon>Sphingobacteriaceae</taxon>
        <taxon>Mucilaginibacter</taxon>
    </lineage>
</organism>
<keyword evidence="4" id="KW-0808">Transferase</keyword>
<feature type="transmembrane region" description="Helical" evidence="8">
    <location>
        <begin position="134"/>
        <end position="155"/>
    </location>
</feature>
<evidence type="ECO:0000256" key="5">
    <source>
        <dbReference type="ARBA" id="ARBA00022777"/>
    </source>
</evidence>
<dbReference type="InterPro" id="IPR058544">
    <property type="entry name" value="ETR1_N"/>
</dbReference>
<dbReference type="Pfam" id="PF25487">
    <property type="entry name" value="ETR1_N"/>
    <property type="match status" value="1"/>
</dbReference>
<dbReference type="Pfam" id="PF00512">
    <property type="entry name" value="HisKA"/>
    <property type="match status" value="1"/>
</dbReference>
<dbReference type="RefSeq" id="WP_245128816.1">
    <property type="nucleotide sequence ID" value="NZ_JALJEJ010000002.1"/>
</dbReference>
<dbReference type="InterPro" id="IPR003594">
    <property type="entry name" value="HATPase_dom"/>
</dbReference>
<dbReference type="SMART" id="SM00388">
    <property type="entry name" value="HisKA"/>
    <property type="match status" value="1"/>
</dbReference>
<keyword evidence="3" id="KW-0597">Phosphoprotein</keyword>
<name>A0A9X2BAP0_9SPHI</name>
<dbReference type="Gene3D" id="3.30.565.10">
    <property type="entry name" value="Histidine kinase-like ATPase, C-terminal domain"/>
    <property type="match status" value="1"/>
</dbReference>
<dbReference type="SUPFAM" id="SSF47384">
    <property type="entry name" value="Homodimeric domain of signal transducing histidine kinase"/>
    <property type="match status" value="1"/>
</dbReference>
<sequence>MAKIDLAVEKGLYSGAKCDSACFKAMPRKDIAQAGFLDQVKYFFSHLFNTNDWPPRWHCGTWSDFHGWLYIISDVAIWAAYFAIPFLLFRIVKKRKDIPFPRVLWLFILFILFCGITHLLDAIIFWWPVYRVSALTRFFTAVVSIITVGALYKILPFIYSLRTLAELEVEIEERKKAEAEAHKHQLKHEAAMELMAKKDEFMSIASHELKTPVTSVKATLQMLEKVVGKSDELKELAPYVSRASKQVGKLTSIISELIDVAAIQENRLKLRFSEFNLLELVEECAETCRFANDGRTVNITGDNTIVVFADYHRLEQVLCNLLTNAFKYSAASEPVDITFRMIGQDRVKISVTDHGIGIPEDKAPLVFDRFFRVEETSQNYSGIGLGLYISSEIVRIHGGTIGLYSEVNVGSTFWFEIPLNAKAQTV</sequence>
<dbReference type="InterPro" id="IPR036890">
    <property type="entry name" value="HATPase_C_sf"/>
</dbReference>
<evidence type="ECO:0000256" key="3">
    <source>
        <dbReference type="ARBA" id="ARBA00022553"/>
    </source>
</evidence>
<evidence type="ECO:0000256" key="1">
    <source>
        <dbReference type="ARBA" id="ARBA00000085"/>
    </source>
</evidence>
<comment type="caution">
    <text evidence="10">The sequence shown here is derived from an EMBL/GenBank/DDBJ whole genome shotgun (WGS) entry which is preliminary data.</text>
</comment>
<gene>
    <name evidence="10" type="ORF">MUY27_04625</name>
</gene>
<dbReference type="InterPro" id="IPR003661">
    <property type="entry name" value="HisK_dim/P_dom"/>
</dbReference>
<feature type="transmembrane region" description="Helical" evidence="8">
    <location>
        <begin position="103"/>
        <end position="128"/>
    </location>
</feature>
<dbReference type="Pfam" id="PF02518">
    <property type="entry name" value="HATPase_c"/>
    <property type="match status" value="1"/>
</dbReference>
<evidence type="ECO:0000313" key="10">
    <source>
        <dbReference type="EMBL" id="MCJ8208982.1"/>
    </source>
</evidence>
<dbReference type="SUPFAM" id="SSF55874">
    <property type="entry name" value="ATPase domain of HSP90 chaperone/DNA topoisomerase II/histidine kinase"/>
    <property type="match status" value="1"/>
</dbReference>